<comment type="caution">
    <text evidence="7">The sequence shown here is derived from an EMBL/GenBank/DDBJ whole genome shotgun (WGS) entry which is preliminary data.</text>
</comment>
<dbReference type="InterPro" id="IPR036291">
    <property type="entry name" value="NAD(P)-bd_dom_sf"/>
</dbReference>
<evidence type="ECO:0000256" key="4">
    <source>
        <dbReference type="ARBA" id="ARBA00023027"/>
    </source>
</evidence>
<evidence type="ECO:0000256" key="1">
    <source>
        <dbReference type="ARBA" id="ARBA00005010"/>
    </source>
</evidence>
<reference evidence="7 8" key="1">
    <citation type="journal article" date="2019" name="Int. J. Syst. Evol. Microbiol.">
        <title>The Global Catalogue of Microorganisms (GCM) 10K type strain sequencing project: providing services to taxonomists for standard genome sequencing and annotation.</title>
        <authorList>
            <consortium name="The Broad Institute Genomics Platform"/>
            <consortium name="The Broad Institute Genome Sequencing Center for Infectious Disease"/>
            <person name="Wu L."/>
            <person name="Ma J."/>
        </authorList>
    </citation>
    <scope>NUCLEOTIDE SEQUENCE [LARGE SCALE GENOMIC DNA]</scope>
    <source>
        <strain evidence="7 8">JCM 14368</strain>
    </source>
</reference>
<evidence type="ECO:0000313" key="7">
    <source>
        <dbReference type="EMBL" id="GAA0504180.1"/>
    </source>
</evidence>
<dbReference type="SUPFAM" id="SSF51735">
    <property type="entry name" value="NAD(P)-binding Rossmann-fold domains"/>
    <property type="match status" value="1"/>
</dbReference>
<protein>
    <recommendedName>
        <fullName evidence="2">precorrin-2 dehydrogenase</fullName>
        <ecNumber evidence="2">1.3.1.76</ecNumber>
    </recommendedName>
</protein>
<keyword evidence="4" id="KW-0520">NAD</keyword>
<keyword evidence="8" id="KW-1185">Reference proteome</keyword>
<sequence length="190" mass="19702">MLPPVSLLPAFLDLRGARTVVVGGGPVALRRTRTLLGSGAQVQVIAPDLHPDLAALPVQVQRRPYRPGDLNGAALAVAATSLADVNGQVVGDARALGIPVNDASDATRGTLRFAATAAQAGVQVAVSSGRELPMFSQALAERITALLPSETQLDDWSARREAALTCPEPQRSSALGTLRDEIRRAMGVGA</sequence>
<comment type="pathway">
    <text evidence="1">Porphyrin-containing compound metabolism; siroheme biosynthesis; sirohydrochlorin from precorrin-2: step 1/1.</text>
</comment>
<dbReference type="Gene3D" id="3.40.50.720">
    <property type="entry name" value="NAD(P)-binding Rossmann-like Domain"/>
    <property type="match status" value="1"/>
</dbReference>
<evidence type="ECO:0000256" key="3">
    <source>
        <dbReference type="ARBA" id="ARBA00023002"/>
    </source>
</evidence>
<proteinExistence type="predicted"/>
<dbReference type="EMBL" id="BAAADB010000007">
    <property type="protein sequence ID" value="GAA0504180.1"/>
    <property type="molecule type" value="Genomic_DNA"/>
</dbReference>
<dbReference type="PANTHER" id="PTHR35330">
    <property type="entry name" value="SIROHEME BIOSYNTHESIS PROTEIN MET8"/>
    <property type="match status" value="1"/>
</dbReference>
<dbReference type="PANTHER" id="PTHR35330:SF1">
    <property type="entry name" value="SIROHEME BIOSYNTHESIS PROTEIN MET8"/>
    <property type="match status" value="1"/>
</dbReference>
<name>A0ABN1BS45_9DEIO</name>
<comment type="catalytic activity">
    <reaction evidence="6">
        <text>precorrin-2 + NAD(+) = sirohydrochlorin + NADH + 2 H(+)</text>
        <dbReference type="Rhea" id="RHEA:15613"/>
        <dbReference type="ChEBI" id="CHEBI:15378"/>
        <dbReference type="ChEBI" id="CHEBI:57540"/>
        <dbReference type="ChEBI" id="CHEBI:57945"/>
        <dbReference type="ChEBI" id="CHEBI:58351"/>
        <dbReference type="ChEBI" id="CHEBI:58827"/>
        <dbReference type="EC" id="1.3.1.76"/>
    </reaction>
</comment>
<dbReference type="Proteomes" id="UP001500191">
    <property type="component" value="Unassembled WGS sequence"/>
</dbReference>
<dbReference type="EC" id="1.3.1.76" evidence="2"/>
<organism evidence="7 8">
    <name type="scientific">Deinococcus depolymerans</name>
    <dbReference type="NCBI Taxonomy" id="392408"/>
    <lineage>
        <taxon>Bacteria</taxon>
        <taxon>Thermotogati</taxon>
        <taxon>Deinococcota</taxon>
        <taxon>Deinococci</taxon>
        <taxon>Deinococcales</taxon>
        <taxon>Deinococcaceae</taxon>
        <taxon>Deinococcus</taxon>
    </lineage>
</organism>
<dbReference type="NCBIfam" id="TIGR01470">
    <property type="entry name" value="cysG_Nterm"/>
    <property type="match status" value="1"/>
</dbReference>
<evidence type="ECO:0000256" key="5">
    <source>
        <dbReference type="ARBA" id="ARBA00023244"/>
    </source>
</evidence>
<gene>
    <name evidence="7" type="ORF">GCM10008937_09730</name>
</gene>
<dbReference type="InterPro" id="IPR028161">
    <property type="entry name" value="Met8-like"/>
</dbReference>
<evidence type="ECO:0000256" key="6">
    <source>
        <dbReference type="ARBA" id="ARBA00047561"/>
    </source>
</evidence>
<dbReference type="Pfam" id="PF13241">
    <property type="entry name" value="NAD_binding_7"/>
    <property type="match status" value="1"/>
</dbReference>
<accession>A0ABN1BS45</accession>
<keyword evidence="3" id="KW-0560">Oxidoreductase</keyword>
<evidence type="ECO:0000256" key="2">
    <source>
        <dbReference type="ARBA" id="ARBA00012400"/>
    </source>
</evidence>
<evidence type="ECO:0000313" key="8">
    <source>
        <dbReference type="Proteomes" id="UP001500191"/>
    </source>
</evidence>
<keyword evidence="5" id="KW-0627">Porphyrin biosynthesis</keyword>
<dbReference type="InterPro" id="IPR006367">
    <property type="entry name" value="Sirohaem_synthase_N"/>
</dbReference>